<dbReference type="Pfam" id="PF13191">
    <property type="entry name" value="AAA_16"/>
    <property type="match status" value="1"/>
</dbReference>
<dbReference type="Pfam" id="PF00196">
    <property type="entry name" value="GerE"/>
    <property type="match status" value="1"/>
</dbReference>
<evidence type="ECO:0000313" key="4">
    <source>
        <dbReference type="EMBL" id="MFE9601018.1"/>
    </source>
</evidence>
<dbReference type="EMBL" id="JBIAHM010000007">
    <property type="protein sequence ID" value="MFE9601018.1"/>
    <property type="molecule type" value="Genomic_DNA"/>
</dbReference>
<dbReference type="SUPFAM" id="SSF46894">
    <property type="entry name" value="C-terminal effector domain of the bipartite response regulators"/>
    <property type="match status" value="1"/>
</dbReference>
<sequence>MASASPAPVVLVGRSAELALIDRHFDPAGAGGAALMLTGEAGVGKSALLDAAAPRAAGAGFRVLRVAGCPFQQGVGFSALNQLLQPLADAIPALPARQAETLQAVRGLSEEQPTELLAIANAVHALVAHVATGAAPLALIVDDAAWVDRSSATVLGTLAHSPRTGHLAVLGASRTGDASFLSNIGIPEHEVRPLDDASADELVAERFPAMAARVRRRLIAEARGNPLALLELPVPLNSLQHTARSTLPAVLPLTERLKGIFSTRVAALPAPTRKLLLLAVLDGSGDLHVLQRALGGPDPLAGLSPAERAGLVQVDAVTGLLGFRHPLTRSAVLDLSTSEERRWAHQALAAELPEGSEHRARHLADAAIGPDDRVAALLHDVAYGTLRRGDAVGAINTLLRASELSADGTAKARRLAEAACLGANITGDLRNVRALLDNADHADPSGTDSLAAATAAASQLLNGEGDVDTAHRLLVGAIDTHVRPGDTDEDILREALNTLLMVCFYGGRPELWSSFDTVVARRRPPSSGRLLPVILGAFGDPAHGAPAVLDRLDDLVAGLHQQTDPVRVFGIALASAYVDRLPGCRGALRRIAEDGRDGGAVALAIQAQFLLANDAWTGGQWDDLLTVTAEGLRWCETYDYRLTASTGHFLQGVVAAARGDGDSARGIADRLVSWGDPRGLGALRVYASHIRALSALGDSDFDTAYRLLRALGTPGEVPRFMPHALWLLPDFTEAAVRTDRYEEAAAHVAAVRKTDIPSISPRLAMVTDAAEAMAVGDFVDHDLFEAAIHAPGAERWPFDWARICLAYGERLRRARAGAAARTHLEAALATFDRLGAVPWSARAADELRASGIPVGPVVSDGRDPHALLTPQERRTARLAATGLTNKQIAAQLFLSPRTVAAHLRGVFRKLNVTSRGGLRDALTGPVP</sequence>
<dbReference type="InterPro" id="IPR027417">
    <property type="entry name" value="P-loop_NTPase"/>
</dbReference>
<keyword evidence="1" id="KW-0547">Nucleotide-binding</keyword>
<keyword evidence="2" id="KW-0067">ATP-binding</keyword>
<dbReference type="Gene3D" id="1.10.10.10">
    <property type="entry name" value="Winged helix-like DNA-binding domain superfamily/Winged helix DNA-binding domain"/>
    <property type="match status" value="1"/>
</dbReference>
<dbReference type="PANTHER" id="PTHR16305">
    <property type="entry name" value="TESTICULAR SOLUBLE ADENYLYL CYCLASE"/>
    <property type="match status" value="1"/>
</dbReference>
<dbReference type="SUPFAM" id="SSF52540">
    <property type="entry name" value="P-loop containing nucleoside triphosphate hydrolases"/>
    <property type="match status" value="1"/>
</dbReference>
<name>A0ABW6M6C0_9ACTN</name>
<dbReference type="PRINTS" id="PR00038">
    <property type="entry name" value="HTHLUXR"/>
</dbReference>
<dbReference type="SMART" id="SM00421">
    <property type="entry name" value="HTH_LUXR"/>
    <property type="match status" value="1"/>
</dbReference>
<dbReference type="PANTHER" id="PTHR16305:SF35">
    <property type="entry name" value="TRANSCRIPTIONAL ACTIVATOR DOMAIN"/>
    <property type="match status" value="1"/>
</dbReference>
<protein>
    <submittedName>
        <fullName evidence="4">AAA family ATPase</fullName>
    </submittedName>
</protein>
<gene>
    <name evidence="4" type="ORF">ACFYNQ_20915</name>
</gene>
<reference evidence="4 5" key="1">
    <citation type="submission" date="2024-10" db="EMBL/GenBank/DDBJ databases">
        <title>The Natural Products Discovery Center: Release of the First 8490 Sequenced Strains for Exploring Actinobacteria Biosynthetic Diversity.</title>
        <authorList>
            <person name="Kalkreuter E."/>
            <person name="Kautsar S.A."/>
            <person name="Yang D."/>
            <person name="Bader C.D."/>
            <person name="Teijaro C.N."/>
            <person name="Fluegel L."/>
            <person name="Davis C.M."/>
            <person name="Simpson J.R."/>
            <person name="Lauterbach L."/>
            <person name="Steele A.D."/>
            <person name="Gui C."/>
            <person name="Meng S."/>
            <person name="Li G."/>
            <person name="Viehrig K."/>
            <person name="Ye F."/>
            <person name="Su P."/>
            <person name="Kiefer A.F."/>
            <person name="Nichols A."/>
            <person name="Cepeda A.J."/>
            <person name="Yan W."/>
            <person name="Fan B."/>
            <person name="Jiang Y."/>
            <person name="Adhikari A."/>
            <person name="Zheng C.-J."/>
            <person name="Schuster L."/>
            <person name="Cowan T.M."/>
            <person name="Smanski M.J."/>
            <person name="Chevrette M.G."/>
            <person name="De Carvalho L.P.S."/>
            <person name="Shen B."/>
        </authorList>
    </citation>
    <scope>NUCLEOTIDE SEQUENCE [LARGE SCALE GENOMIC DNA]</scope>
    <source>
        <strain evidence="4 5">NPDC006488</strain>
    </source>
</reference>
<comment type="caution">
    <text evidence="4">The sequence shown here is derived from an EMBL/GenBank/DDBJ whole genome shotgun (WGS) entry which is preliminary data.</text>
</comment>
<dbReference type="Proteomes" id="UP001601303">
    <property type="component" value="Unassembled WGS sequence"/>
</dbReference>
<evidence type="ECO:0000256" key="1">
    <source>
        <dbReference type="ARBA" id="ARBA00022741"/>
    </source>
</evidence>
<dbReference type="RefSeq" id="WP_388107915.1">
    <property type="nucleotide sequence ID" value="NZ_JBIAHM010000007.1"/>
</dbReference>
<evidence type="ECO:0000259" key="3">
    <source>
        <dbReference type="PROSITE" id="PS50043"/>
    </source>
</evidence>
<dbReference type="PROSITE" id="PS50043">
    <property type="entry name" value="HTH_LUXR_2"/>
    <property type="match status" value="1"/>
</dbReference>
<organism evidence="4 5">
    <name type="scientific">Streptomyces hokutonensis</name>
    <dbReference type="NCBI Taxonomy" id="1306990"/>
    <lineage>
        <taxon>Bacteria</taxon>
        <taxon>Bacillati</taxon>
        <taxon>Actinomycetota</taxon>
        <taxon>Actinomycetes</taxon>
        <taxon>Kitasatosporales</taxon>
        <taxon>Streptomycetaceae</taxon>
        <taxon>Streptomyces</taxon>
    </lineage>
</organism>
<dbReference type="InterPro" id="IPR016032">
    <property type="entry name" value="Sig_transdc_resp-reg_C-effctor"/>
</dbReference>
<evidence type="ECO:0000256" key="2">
    <source>
        <dbReference type="ARBA" id="ARBA00022840"/>
    </source>
</evidence>
<keyword evidence="5" id="KW-1185">Reference proteome</keyword>
<dbReference type="InterPro" id="IPR000792">
    <property type="entry name" value="Tscrpt_reg_LuxR_C"/>
</dbReference>
<proteinExistence type="predicted"/>
<accession>A0ABW6M6C0</accession>
<feature type="domain" description="HTH luxR-type" evidence="3">
    <location>
        <begin position="861"/>
        <end position="927"/>
    </location>
</feature>
<dbReference type="CDD" id="cd06170">
    <property type="entry name" value="LuxR_C_like"/>
    <property type="match status" value="1"/>
</dbReference>
<evidence type="ECO:0000313" key="5">
    <source>
        <dbReference type="Proteomes" id="UP001601303"/>
    </source>
</evidence>
<dbReference type="InterPro" id="IPR041664">
    <property type="entry name" value="AAA_16"/>
</dbReference>
<dbReference type="InterPro" id="IPR036388">
    <property type="entry name" value="WH-like_DNA-bd_sf"/>
</dbReference>